<name>A0ABV0Y9H9_9TELE</name>
<evidence type="ECO:0000256" key="1">
    <source>
        <dbReference type="SAM" id="MobiDB-lite"/>
    </source>
</evidence>
<dbReference type="Proteomes" id="UP001469553">
    <property type="component" value="Unassembled WGS sequence"/>
</dbReference>
<keyword evidence="3" id="KW-1185">Reference proteome</keyword>
<organism evidence="2 3">
    <name type="scientific">Ameca splendens</name>
    <dbReference type="NCBI Taxonomy" id="208324"/>
    <lineage>
        <taxon>Eukaryota</taxon>
        <taxon>Metazoa</taxon>
        <taxon>Chordata</taxon>
        <taxon>Craniata</taxon>
        <taxon>Vertebrata</taxon>
        <taxon>Euteleostomi</taxon>
        <taxon>Actinopterygii</taxon>
        <taxon>Neopterygii</taxon>
        <taxon>Teleostei</taxon>
        <taxon>Neoteleostei</taxon>
        <taxon>Acanthomorphata</taxon>
        <taxon>Ovalentaria</taxon>
        <taxon>Atherinomorphae</taxon>
        <taxon>Cyprinodontiformes</taxon>
        <taxon>Goodeidae</taxon>
        <taxon>Ameca</taxon>
    </lineage>
</organism>
<accession>A0ABV0Y9H9</accession>
<reference evidence="2 3" key="1">
    <citation type="submission" date="2021-06" db="EMBL/GenBank/DDBJ databases">
        <authorList>
            <person name="Palmer J.M."/>
        </authorList>
    </citation>
    <scope>NUCLEOTIDE SEQUENCE [LARGE SCALE GENOMIC DNA]</scope>
    <source>
        <strain evidence="2 3">AS_MEX2019</strain>
        <tissue evidence="2">Muscle</tissue>
    </source>
</reference>
<feature type="region of interest" description="Disordered" evidence="1">
    <location>
        <begin position="84"/>
        <end position="109"/>
    </location>
</feature>
<sequence>MITAFALKMLNFSLFKNVTFPNYISHCIRGGAQFTYTADGGSGQCLLPDSDLDFAQKASAPVEAQSGSLNGNHTRLHDRGYRVDKQHPDSQVSQAAVQHTGRGSSRRTHTAARLSSACLRFFPAAS</sequence>
<evidence type="ECO:0000313" key="2">
    <source>
        <dbReference type="EMBL" id="MEQ2290284.1"/>
    </source>
</evidence>
<proteinExistence type="predicted"/>
<evidence type="ECO:0000313" key="3">
    <source>
        <dbReference type="Proteomes" id="UP001469553"/>
    </source>
</evidence>
<feature type="compositionally biased region" description="Polar residues" evidence="1">
    <location>
        <begin position="89"/>
        <end position="103"/>
    </location>
</feature>
<dbReference type="EMBL" id="JAHRIP010028279">
    <property type="protein sequence ID" value="MEQ2290284.1"/>
    <property type="molecule type" value="Genomic_DNA"/>
</dbReference>
<gene>
    <name evidence="2" type="ORF">AMECASPLE_001865</name>
</gene>
<comment type="caution">
    <text evidence="2">The sequence shown here is derived from an EMBL/GenBank/DDBJ whole genome shotgun (WGS) entry which is preliminary data.</text>
</comment>
<protein>
    <submittedName>
        <fullName evidence="2">Uncharacterized protein</fullName>
    </submittedName>
</protein>